<keyword evidence="3" id="KW-1185">Reference proteome</keyword>
<feature type="region of interest" description="Disordered" evidence="1">
    <location>
        <begin position="218"/>
        <end position="238"/>
    </location>
</feature>
<dbReference type="InParanoid" id="A5DYY7"/>
<sequence>MDLPILLPLPSSLKQLMLQQQNLPKTTINTIIETLNLYNSLDISKIHIFTRKKKVALDTKENSNAKELTVEKHTSDNFQYIGSFNNNNSKTTTTTTTTTTPTTTLLHYNEEENKTMASSDNYTQREDTKECEEQREIDELLNALVLLDNGRTRVINFTSQIQTSHKEKTNNEQKTELDGKENQEQKLFQPVIKKLEYIGHLMDLFAIIYLLNEKKERIKHENESESENENESENRKRN</sequence>
<evidence type="ECO:0000256" key="1">
    <source>
        <dbReference type="SAM" id="MobiDB-lite"/>
    </source>
</evidence>
<gene>
    <name evidence="2" type="ORF">LELG_02574</name>
</gene>
<protein>
    <submittedName>
        <fullName evidence="2">Uncharacterized protein</fullName>
    </submittedName>
</protein>
<proteinExistence type="predicted"/>
<evidence type="ECO:0000313" key="3">
    <source>
        <dbReference type="Proteomes" id="UP000001996"/>
    </source>
</evidence>
<evidence type="ECO:0000313" key="2">
    <source>
        <dbReference type="EMBL" id="EDK44395.1"/>
    </source>
</evidence>
<name>A5DYY7_LODEL</name>
<dbReference type="AlphaFoldDB" id="A5DYY7"/>
<feature type="compositionally biased region" description="Basic and acidic residues" evidence="1">
    <location>
        <begin position="164"/>
        <end position="182"/>
    </location>
</feature>
<feature type="region of interest" description="Disordered" evidence="1">
    <location>
        <begin position="162"/>
        <end position="182"/>
    </location>
</feature>
<dbReference type="VEuPathDB" id="FungiDB:LELG_02574"/>
<reference evidence="2 3" key="1">
    <citation type="journal article" date="2009" name="Nature">
        <title>Evolution of pathogenicity and sexual reproduction in eight Candida genomes.</title>
        <authorList>
            <person name="Butler G."/>
            <person name="Rasmussen M.D."/>
            <person name="Lin M.F."/>
            <person name="Santos M.A."/>
            <person name="Sakthikumar S."/>
            <person name="Munro C.A."/>
            <person name="Rheinbay E."/>
            <person name="Grabherr M."/>
            <person name="Forche A."/>
            <person name="Reedy J.L."/>
            <person name="Agrafioti I."/>
            <person name="Arnaud M.B."/>
            <person name="Bates S."/>
            <person name="Brown A.J."/>
            <person name="Brunke S."/>
            <person name="Costanzo M.C."/>
            <person name="Fitzpatrick D.A."/>
            <person name="de Groot P.W."/>
            <person name="Harris D."/>
            <person name="Hoyer L.L."/>
            <person name="Hube B."/>
            <person name="Klis F.M."/>
            <person name="Kodira C."/>
            <person name="Lennard N."/>
            <person name="Logue M.E."/>
            <person name="Martin R."/>
            <person name="Neiman A.M."/>
            <person name="Nikolaou E."/>
            <person name="Quail M.A."/>
            <person name="Quinn J."/>
            <person name="Santos M.C."/>
            <person name="Schmitzberger F.F."/>
            <person name="Sherlock G."/>
            <person name="Shah P."/>
            <person name="Silverstein K.A."/>
            <person name="Skrzypek M.S."/>
            <person name="Soll D."/>
            <person name="Staggs R."/>
            <person name="Stansfield I."/>
            <person name="Stumpf M.P."/>
            <person name="Sudbery P.E."/>
            <person name="Srikantha T."/>
            <person name="Zeng Q."/>
            <person name="Berman J."/>
            <person name="Berriman M."/>
            <person name="Heitman J."/>
            <person name="Gow N.A."/>
            <person name="Lorenz M.C."/>
            <person name="Birren B.W."/>
            <person name="Kellis M."/>
            <person name="Cuomo C.A."/>
        </authorList>
    </citation>
    <scope>NUCLEOTIDE SEQUENCE [LARGE SCALE GENOMIC DNA]</scope>
    <source>
        <strain evidence="3">ATCC 11503 / BCRC 21390 / CBS 2605 / JCM 1781 / NBRC 1676 / NRRL YB-4239</strain>
    </source>
</reference>
<dbReference type="Proteomes" id="UP000001996">
    <property type="component" value="Unassembled WGS sequence"/>
</dbReference>
<dbReference type="EMBL" id="CH981526">
    <property type="protein sequence ID" value="EDK44395.1"/>
    <property type="molecule type" value="Genomic_DNA"/>
</dbReference>
<dbReference type="HOGENOM" id="CLU_1166012_0_0_1"/>
<organism evidence="2 3">
    <name type="scientific">Lodderomyces elongisporus (strain ATCC 11503 / CBS 2605 / JCM 1781 / NBRC 1676 / NRRL YB-4239)</name>
    <name type="common">Yeast</name>
    <name type="synonym">Saccharomyces elongisporus</name>
    <dbReference type="NCBI Taxonomy" id="379508"/>
    <lineage>
        <taxon>Eukaryota</taxon>
        <taxon>Fungi</taxon>
        <taxon>Dikarya</taxon>
        <taxon>Ascomycota</taxon>
        <taxon>Saccharomycotina</taxon>
        <taxon>Pichiomycetes</taxon>
        <taxon>Debaryomycetaceae</taxon>
        <taxon>Candida/Lodderomyces clade</taxon>
        <taxon>Lodderomyces</taxon>
    </lineage>
</organism>
<accession>A5DYY7</accession>